<keyword evidence="10 11" id="KW-0660">Purine salvage</keyword>
<evidence type="ECO:0000256" key="5">
    <source>
        <dbReference type="ARBA" id="ARBA00011738"/>
    </source>
</evidence>
<dbReference type="Gene3D" id="3.40.50.2020">
    <property type="match status" value="1"/>
</dbReference>
<keyword evidence="8 11" id="KW-0328">Glycosyltransferase</keyword>
<evidence type="ECO:0000256" key="9">
    <source>
        <dbReference type="ARBA" id="ARBA00022679"/>
    </source>
</evidence>
<keyword evidence="9 11" id="KW-0808">Transferase</keyword>
<evidence type="ECO:0000256" key="7">
    <source>
        <dbReference type="ARBA" id="ARBA00022490"/>
    </source>
</evidence>
<dbReference type="EMBL" id="JBHMAX010000020">
    <property type="protein sequence ID" value="MFB9732584.1"/>
    <property type="molecule type" value="Genomic_DNA"/>
</dbReference>
<dbReference type="NCBIfam" id="NF002636">
    <property type="entry name" value="PRK02304.1-5"/>
    <property type="match status" value="1"/>
</dbReference>
<dbReference type="EC" id="2.4.2.7" evidence="6 11"/>
<dbReference type="InterPro" id="IPR029057">
    <property type="entry name" value="PRTase-like"/>
</dbReference>
<evidence type="ECO:0000256" key="1">
    <source>
        <dbReference type="ARBA" id="ARBA00000868"/>
    </source>
</evidence>
<dbReference type="Proteomes" id="UP001589613">
    <property type="component" value="Unassembled WGS sequence"/>
</dbReference>
<evidence type="ECO:0000256" key="10">
    <source>
        <dbReference type="ARBA" id="ARBA00022726"/>
    </source>
</evidence>
<dbReference type="InterPro" id="IPR000836">
    <property type="entry name" value="PRTase_dom"/>
</dbReference>
<dbReference type="CDD" id="cd06223">
    <property type="entry name" value="PRTases_typeI"/>
    <property type="match status" value="1"/>
</dbReference>
<dbReference type="PANTHER" id="PTHR11776">
    <property type="entry name" value="ADENINE PHOSPHORIBOSYLTRANSFERASE"/>
    <property type="match status" value="1"/>
</dbReference>
<evidence type="ECO:0000256" key="4">
    <source>
        <dbReference type="ARBA" id="ARBA00008391"/>
    </source>
</evidence>
<keyword evidence="14" id="KW-1185">Reference proteome</keyword>
<dbReference type="SUPFAM" id="SSF53271">
    <property type="entry name" value="PRTase-like"/>
    <property type="match status" value="1"/>
</dbReference>
<accession>A0ABV5V463</accession>
<dbReference type="HAMAP" id="MF_00004">
    <property type="entry name" value="Aden_phosphoribosyltr"/>
    <property type="match status" value="1"/>
</dbReference>
<evidence type="ECO:0000256" key="2">
    <source>
        <dbReference type="ARBA" id="ARBA00004496"/>
    </source>
</evidence>
<comment type="catalytic activity">
    <reaction evidence="1 11">
        <text>AMP + diphosphate = 5-phospho-alpha-D-ribose 1-diphosphate + adenine</text>
        <dbReference type="Rhea" id="RHEA:16609"/>
        <dbReference type="ChEBI" id="CHEBI:16708"/>
        <dbReference type="ChEBI" id="CHEBI:33019"/>
        <dbReference type="ChEBI" id="CHEBI:58017"/>
        <dbReference type="ChEBI" id="CHEBI:456215"/>
        <dbReference type="EC" id="2.4.2.7"/>
    </reaction>
</comment>
<name>A0ABV5V463_9MICO</name>
<feature type="domain" description="Phosphoribosyltransferase" evidence="12">
    <location>
        <begin position="55"/>
        <end position="167"/>
    </location>
</feature>
<evidence type="ECO:0000259" key="12">
    <source>
        <dbReference type="Pfam" id="PF00156"/>
    </source>
</evidence>
<comment type="similarity">
    <text evidence="4 11">Belongs to the purine/pyrimidine phosphoribosyltransferase family.</text>
</comment>
<dbReference type="RefSeq" id="WP_075957596.1">
    <property type="nucleotide sequence ID" value="NZ_JBHMAX010000020.1"/>
</dbReference>
<protein>
    <recommendedName>
        <fullName evidence="6 11">Adenine phosphoribosyltransferase</fullName>
        <shortName evidence="11">APRT</shortName>
        <ecNumber evidence="6 11">2.4.2.7</ecNumber>
    </recommendedName>
</protein>
<dbReference type="InterPro" id="IPR005764">
    <property type="entry name" value="Ade_phspho_trans"/>
</dbReference>
<reference evidence="13 14" key="1">
    <citation type="submission" date="2024-09" db="EMBL/GenBank/DDBJ databases">
        <authorList>
            <person name="Sun Q."/>
            <person name="Mori K."/>
        </authorList>
    </citation>
    <scope>NUCLEOTIDE SEQUENCE [LARGE SCALE GENOMIC DNA]</scope>
    <source>
        <strain evidence="13 14">JCM 12763</strain>
    </source>
</reference>
<evidence type="ECO:0000256" key="11">
    <source>
        <dbReference type="HAMAP-Rule" id="MF_00004"/>
    </source>
</evidence>
<comment type="subunit">
    <text evidence="5 11">Homodimer.</text>
</comment>
<comment type="caution">
    <text evidence="13">The sequence shown here is derived from an EMBL/GenBank/DDBJ whole genome shotgun (WGS) entry which is preliminary data.</text>
</comment>
<evidence type="ECO:0000256" key="6">
    <source>
        <dbReference type="ARBA" id="ARBA00011893"/>
    </source>
</evidence>
<comment type="function">
    <text evidence="11">Catalyzes a salvage reaction resulting in the formation of AMP, that is energically less costly than de novo synthesis.</text>
</comment>
<gene>
    <name evidence="11" type="primary">apt</name>
    <name evidence="13" type="ORF">ACFFN0_11085</name>
</gene>
<evidence type="ECO:0000313" key="14">
    <source>
        <dbReference type="Proteomes" id="UP001589613"/>
    </source>
</evidence>
<dbReference type="Pfam" id="PF00156">
    <property type="entry name" value="Pribosyltran"/>
    <property type="match status" value="1"/>
</dbReference>
<sequence length="189" mass="19972">MSTSERADTTTQDAGDPDLAADVLAGLRDIPDFPVNGVVFKDFTPVLLDHALRSRIIADVVDRRRGQVDVVAGIEARGFILGAVIAHELGVGFVPVRKEGKLPSAVHAQSYSLEYGTATLEIHQDAVSHGERVLVVDDVLATGGTLAATCELVERCGASVAAIELVLEIGPLEGRSKLTGYDVRSTVTI</sequence>
<dbReference type="GO" id="GO:0003999">
    <property type="term" value="F:adenine phosphoribosyltransferase activity"/>
    <property type="evidence" value="ECO:0007669"/>
    <property type="project" value="UniProtKB-EC"/>
</dbReference>
<evidence type="ECO:0000256" key="8">
    <source>
        <dbReference type="ARBA" id="ARBA00022676"/>
    </source>
</evidence>
<dbReference type="NCBIfam" id="NF002634">
    <property type="entry name" value="PRK02304.1-3"/>
    <property type="match status" value="1"/>
</dbReference>
<comment type="pathway">
    <text evidence="3 11">Purine metabolism; AMP biosynthesis via salvage pathway; AMP from adenine: step 1/1.</text>
</comment>
<evidence type="ECO:0000256" key="3">
    <source>
        <dbReference type="ARBA" id="ARBA00004659"/>
    </source>
</evidence>
<proteinExistence type="inferred from homology"/>
<keyword evidence="7 11" id="KW-0963">Cytoplasm</keyword>
<dbReference type="NCBIfam" id="TIGR01090">
    <property type="entry name" value="apt"/>
    <property type="match status" value="1"/>
</dbReference>
<dbReference type="InterPro" id="IPR050120">
    <property type="entry name" value="Adenine_PRTase"/>
</dbReference>
<comment type="subcellular location">
    <subcellularLocation>
        <location evidence="2 11">Cytoplasm</location>
    </subcellularLocation>
</comment>
<dbReference type="PANTHER" id="PTHR11776:SF7">
    <property type="entry name" value="PHOSPHORIBOSYLTRANSFERASE DOMAIN-CONTAINING PROTEIN"/>
    <property type="match status" value="1"/>
</dbReference>
<organism evidence="13 14">
    <name type="scientific">Ornithinimicrobium kibberense</name>
    <dbReference type="NCBI Taxonomy" id="282060"/>
    <lineage>
        <taxon>Bacteria</taxon>
        <taxon>Bacillati</taxon>
        <taxon>Actinomycetota</taxon>
        <taxon>Actinomycetes</taxon>
        <taxon>Micrococcales</taxon>
        <taxon>Ornithinimicrobiaceae</taxon>
        <taxon>Ornithinimicrobium</taxon>
    </lineage>
</organism>
<evidence type="ECO:0000313" key="13">
    <source>
        <dbReference type="EMBL" id="MFB9732584.1"/>
    </source>
</evidence>